<dbReference type="Pfam" id="PF06891">
    <property type="entry name" value="P2_Phage_GpR"/>
    <property type="match status" value="1"/>
</dbReference>
<sequence length="162" mass="17790">MSQTKTQLQQVTEFLLAGLTPFVKANQIDAWQENGQLIISSEDLGDGGYRIAKWKHNAVIAFEKFPHKKVNPYNLLAMLAAFLHDSGWPRDQFGLSDPTLDIDPNSADSVLVLVEIELLDDVDLIPDASGPVLFMGNRYRVALVPVNVAETVDVQVQTGGDA</sequence>
<evidence type="ECO:0000313" key="2">
    <source>
        <dbReference type="Proteomes" id="UP001595962"/>
    </source>
</evidence>
<dbReference type="RefSeq" id="WP_377332231.1">
    <property type="nucleotide sequence ID" value="NZ_JBHSGB010000005.1"/>
</dbReference>
<dbReference type="Proteomes" id="UP001595962">
    <property type="component" value="Unassembled WGS sequence"/>
</dbReference>
<evidence type="ECO:0000313" key="1">
    <source>
        <dbReference type="EMBL" id="MFC4654370.1"/>
    </source>
</evidence>
<dbReference type="EMBL" id="JBHSGB010000005">
    <property type="protein sequence ID" value="MFC4654370.1"/>
    <property type="molecule type" value="Genomic_DNA"/>
</dbReference>
<reference evidence="2" key="1">
    <citation type="journal article" date="2019" name="Int. J. Syst. Evol. Microbiol.">
        <title>The Global Catalogue of Microorganisms (GCM) 10K type strain sequencing project: providing services to taxonomists for standard genome sequencing and annotation.</title>
        <authorList>
            <consortium name="The Broad Institute Genomics Platform"/>
            <consortium name="The Broad Institute Genome Sequencing Center for Infectious Disease"/>
            <person name="Wu L."/>
            <person name="Ma J."/>
        </authorList>
    </citation>
    <scope>NUCLEOTIDE SEQUENCE [LARGE SCALE GENOMIC DNA]</scope>
    <source>
        <strain evidence="2">DT28</strain>
    </source>
</reference>
<proteinExistence type="predicted"/>
<gene>
    <name evidence="1" type="ORF">ACFO3I_04930</name>
</gene>
<accession>A0ABV9JJT5</accession>
<keyword evidence="2" id="KW-1185">Reference proteome</keyword>
<organism evidence="1 2">
    <name type="scientific">Rheinheimera marina</name>
    <dbReference type="NCBI Taxonomy" id="1774958"/>
    <lineage>
        <taxon>Bacteria</taxon>
        <taxon>Pseudomonadati</taxon>
        <taxon>Pseudomonadota</taxon>
        <taxon>Gammaproteobacteria</taxon>
        <taxon>Chromatiales</taxon>
        <taxon>Chromatiaceae</taxon>
        <taxon>Rheinheimera</taxon>
    </lineage>
</organism>
<comment type="caution">
    <text evidence="1">The sequence shown here is derived from an EMBL/GenBank/DDBJ whole genome shotgun (WGS) entry which is preliminary data.</text>
</comment>
<dbReference type="InterPro" id="IPR009678">
    <property type="entry name" value="Phage_tail_completion_R"/>
</dbReference>
<protein>
    <submittedName>
        <fullName evidence="1">Phage tail protein</fullName>
    </submittedName>
</protein>
<name>A0ABV9JJT5_9GAMM</name>